<reference evidence="1 2" key="2">
    <citation type="journal article" date="2022" name="Mol. Ecol. Resour.">
        <title>The genomes of chicory, endive, great burdock and yacon provide insights into Asteraceae paleo-polyploidization history and plant inulin production.</title>
        <authorList>
            <person name="Fan W."/>
            <person name="Wang S."/>
            <person name="Wang H."/>
            <person name="Wang A."/>
            <person name="Jiang F."/>
            <person name="Liu H."/>
            <person name="Zhao H."/>
            <person name="Xu D."/>
            <person name="Zhang Y."/>
        </authorList>
    </citation>
    <scope>NUCLEOTIDE SEQUENCE [LARGE SCALE GENOMIC DNA]</scope>
    <source>
        <strain evidence="2">cv. Yunnan</strain>
        <tissue evidence="1">Leaves</tissue>
    </source>
</reference>
<dbReference type="Proteomes" id="UP001056120">
    <property type="component" value="Linkage Group LG18"/>
</dbReference>
<organism evidence="1 2">
    <name type="scientific">Smallanthus sonchifolius</name>
    <dbReference type="NCBI Taxonomy" id="185202"/>
    <lineage>
        <taxon>Eukaryota</taxon>
        <taxon>Viridiplantae</taxon>
        <taxon>Streptophyta</taxon>
        <taxon>Embryophyta</taxon>
        <taxon>Tracheophyta</taxon>
        <taxon>Spermatophyta</taxon>
        <taxon>Magnoliopsida</taxon>
        <taxon>eudicotyledons</taxon>
        <taxon>Gunneridae</taxon>
        <taxon>Pentapetalae</taxon>
        <taxon>asterids</taxon>
        <taxon>campanulids</taxon>
        <taxon>Asterales</taxon>
        <taxon>Asteraceae</taxon>
        <taxon>Asteroideae</taxon>
        <taxon>Heliantheae alliance</taxon>
        <taxon>Millerieae</taxon>
        <taxon>Smallanthus</taxon>
    </lineage>
</organism>
<comment type="caution">
    <text evidence="1">The sequence shown here is derived from an EMBL/GenBank/DDBJ whole genome shotgun (WGS) entry which is preliminary data.</text>
</comment>
<accession>A0ACB9E7V4</accession>
<dbReference type="EMBL" id="CM042035">
    <property type="protein sequence ID" value="KAI3754876.1"/>
    <property type="molecule type" value="Genomic_DNA"/>
</dbReference>
<gene>
    <name evidence="1" type="ORF">L1987_54668</name>
</gene>
<protein>
    <submittedName>
        <fullName evidence="1">Uncharacterized protein</fullName>
    </submittedName>
</protein>
<evidence type="ECO:0000313" key="2">
    <source>
        <dbReference type="Proteomes" id="UP001056120"/>
    </source>
</evidence>
<proteinExistence type="predicted"/>
<reference evidence="2" key="1">
    <citation type="journal article" date="2022" name="Mol. Ecol. Resour.">
        <title>The genomes of chicory, endive, great burdock and yacon provide insights into Asteraceae palaeo-polyploidization history and plant inulin production.</title>
        <authorList>
            <person name="Fan W."/>
            <person name="Wang S."/>
            <person name="Wang H."/>
            <person name="Wang A."/>
            <person name="Jiang F."/>
            <person name="Liu H."/>
            <person name="Zhao H."/>
            <person name="Xu D."/>
            <person name="Zhang Y."/>
        </authorList>
    </citation>
    <scope>NUCLEOTIDE SEQUENCE [LARGE SCALE GENOMIC DNA]</scope>
    <source>
        <strain evidence="2">cv. Yunnan</strain>
    </source>
</reference>
<sequence length="261" mass="29882">MIECYFHEKVSPLEFWDVDILQEREAREIKSGGFESGKLLGMFVSIARNCDDRDDLKLKIKKIEDLLAVYGNHKQYLEKTIGLMFKENPKNLEIKGFVSKFECLFKENPIRLEENNVRGSKHEAECSKNVSVSNDSDINKTIMEICKEVGKIVKTRENEEEEQQIHKKQPWDRLGGYDGDVGHGFNKKKVEGIFNRFDMDAPSYKVGFTQDETKAGEMKEAEEYSNKNKVEGTLARDDVGGASYSSGLTLDELEIGIKQFE</sequence>
<evidence type="ECO:0000313" key="1">
    <source>
        <dbReference type="EMBL" id="KAI3754876.1"/>
    </source>
</evidence>
<name>A0ACB9E7V4_9ASTR</name>
<keyword evidence="2" id="KW-1185">Reference proteome</keyword>